<protein>
    <submittedName>
        <fullName evidence="2">Uncharacterized protein</fullName>
    </submittedName>
</protein>
<dbReference type="Proteomes" id="UP000615026">
    <property type="component" value="Unassembled WGS sequence"/>
</dbReference>
<keyword evidence="1" id="KW-1133">Transmembrane helix</keyword>
<feature type="transmembrane region" description="Helical" evidence="1">
    <location>
        <begin position="20"/>
        <end position="38"/>
    </location>
</feature>
<gene>
    <name evidence="2" type="ORF">IQ260_29500</name>
</gene>
<feature type="transmembrane region" description="Helical" evidence="1">
    <location>
        <begin position="44"/>
        <end position="61"/>
    </location>
</feature>
<dbReference type="EMBL" id="JADEXP010000530">
    <property type="protein sequence ID" value="MBE9070777.1"/>
    <property type="molecule type" value="Genomic_DNA"/>
</dbReference>
<keyword evidence="1" id="KW-0472">Membrane</keyword>
<evidence type="ECO:0000313" key="2">
    <source>
        <dbReference type="EMBL" id="MBE9070777.1"/>
    </source>
</evidence>
<sequence length="63" mass="6789">MSGDPDRPFRMICLRPFPPLQAATLAVVIGTAATLPVFQPHHGTIATAMAAVPLIPIRWLLND</sequence>
<organism evidence="2 3">
    <name type="scientific">Leptolyngbya cf. ectocarpi LEGE 11479</name>
    <dbReference type="NCBI Taxonomy" id="1828722"/>
    <lineage>
        <taxon>Bacteria</taxon>
        <taxon>Bacillati</taxon>
        <taxon>Cyanobacteriota</taxon>
        <taxon>Cyanophyceae</taxon>
        <taxon>Leptolyngbyales</taxon>
        <taxon>Leptolyngbyaceae</taxon>
        <taxon>Leptolyngbya group</taxon>
        <taxon>Leptolyngbya</taxon>
    </lineage>
</organism>
<dbReference type="AlphaFoldDB" id="A0A929FD57"/>
<comment type="caution">
    <text evidence="2">The sequence shown here is derived from an EMBL/GenBank/DDBJ whole genome shotgun (WGS) entry which is preliminary data.</text>
</comment>
<evidence type="ECO:0000256" key="1">
    <source>
        <dbReference type="SAM" id="Phobius"/>
    </source>
</evidence>
<reference evidence="2" key="1">
    <citation type="submission" date="2020-10" db="EMBL/GenBank/DDBJ databases">
        <authorList>
            <person name="Castelo-Branco R."/>
            <person name="Eusebio N."/>
            <person name="Adriana R."/>
            <person name="Vieira A."/>
            <person name="Brugerolle De Fraissinette N."/>
            <person name="Rezende De Castro R."/>
            <person name="Schneider M.P."/>
            <person name="Vasconcelos V."/>
            <person name="Leao P.N."/>
        </authorList>
    </citation>
    <scope>NUCLEOTIDE SEQUENCE</scope>
    <source>
        <strain evidence="2">LEGE 11479</strain>
    </source>
</reference>
<name>A0A929FD57_LEPEC</name>
<keyword evidence="3" id="KW-1185">Reference proteome</keyword>
<proteinExistence type="predicted"/>
<keyword evidence="1" id="KW-0812">Transmembrane</keyword>
<evidence type="ECO:0000313" key="3">
    <source>
        <dbReference type="Proteomes" id="UP000615026"/>
    </source>
</evidence>
<dbReference type="RefSeq" id="WP_193996616.1">
    <property type="nucleotide sequence ID" value="NZ_JADEXP010000530.1"/>
</dbReference>
<accession>A0A929FD57</accession>